<evidence type="ECO:0000313" key="1">
    <source>
        <dbReference type="EMBL" id="OPJ79714.1"/>
    </source>
</evidence>
<protein>
    <submittedName>
        <fullName evidence="1">Uncharacterized protein</fullName>
    </submittedName>
</protein>
<organism evidence="1 2">
    <name type="scientific">Patagioenas fasciata monilis</name>
    <dbReference type="NCBI Taxonomy" id="372326"/>
    <lineage>
        <taxon>Eukaryota</taxon>
        <taxon>Metazoa</taxon>
        <taxon>Chordata</taxon>
        <taxon>Craniata</taxon>
        <taxon>Vertebrata</taxon>
        <taxon>Euteleostomi</taxon>
        <taxon>Archelosauria</taxon>
        <taxon>Archosauria</taxon>
        <taxon>Dinosauria</taxon>
        <taxon>Saurischia</taxon>
        <taxon>Theropoda</taxon>
        <taxon>Coelurosauria</taxon>
        <taxon>Aves</taxon>
        <taxon>Neognathae</taxon>
        <taxon>Neoaves</taxon>
        <taxon>Columbimorphae</taxon>
        <taxon>Columbiformes</taxon>
        <taxon>Columbidae</taxon>
        <taxon>Patagioenas</taxon>
    </lineage>
</organism>
<dbReference type="Proteomes" id="UP000190648">
    <property type="component" value="Unassembled WGS sequence"/>
</dbReference>
<proteinExistence type="predicted"/>
<accession>A0A1V4K5N8</accession>
<keyword evidence="2" id="KW-1185">Reference proteome</keyword>
<gene>
    <name evidence="1" type="ORF">AV530_002202</name>
</gene>
<comment type="caution">
    <text evidence="1">The sequence shown here is derived from an EMBL/GenBank/DDBJ whole genome shotgun (WGS) entry which is preliminary data.</text>
</comment>
<dbReference type="EMBL" id="LSYS01004331">
    <property type="protein sequence ID" value="OPJ79714.1"/>
    <property type="molecule type" value="Genomic_DNA"/>
</dbReference>
<reference evidence="1 2" key="1">
    <citation type="submission" date="2016-02" db="EMBL/GenBank/DDBJ databases">
        <title>Band-tailed pigeon sequencing and assembly.</title>
        <authorList>
            <person name="Soares A.E."/>
            <person name="Novak B.J."/>
            <person name="Rice E.S."/>
            <person name="O'Connell B."/>
            <person name="Chang D."/>
            <person name="Weber S."/>
            <person name="Shapiro B."/>
        </authorList>
    </citation>
    <scope>NUCLEOTIDE SEQUENCE [LARGE SCALE GENOMIC DNA]</scope>
    <source>
        <strain evidence="1">BTP2013</strain>
        <tissue evidence="1">Blood</tissue>
    </source>
</reference>
<name>A0A1V4K5N8_PATFA</name>
<evidence type="ECO:0000313" key="2">
    <source>
        <dbReference type="Proteomes" id="UP000190648"/>
    </source>
</evidence>
<dbReference type="AlphaFoldDB" id="A0A1V4K5N8"/>
<sequence>MRLEGKQSLLPSDATSYIVSSATLQVEEDSLMITTLVAFSKTRNIAAPATTAAQCDSLQPTCKKHLLAPKSKKPDKGLDPEACRSWQLGRRCHHVARCPREPLQRVAELHGEAALTPNGLMSGPKIRQRLR</sequence>